<dbReference type="SUPFAM" id="SSF55424">
    <property type="entry name" value="FAD/NAD-linked reductases, dimerisation (C-terminal) domain"/>
    <property type="match status" value="1"/>
</dbReference>
<comment type="cofactor">
    <cofactor evidence="1">
        <name>FAD</name>
        <dbReference type="ChEBI" id="CHEBI:57692"/>
    </cofactor>
</comment>
<dbReference type="PRINTS" id="PR00411">
    <property type="entry name" value="PNDRDTASEI"/>
</dbReference>
<dbReference type="PANTHER" id="PTHR43429">
    <property type="entry name" value="PYRIDINE NUCLEOTIDE-DISULFIDE OXIDOREDUCTASE DOMAIN-CONTAINING"/>
    <property type="match status" value="1"/>
</dbReference>
<dbReference type="GO" id="GO:0016491">
    <property type="term" value="F:oxidoreductase activity"/>
    <property type="evidence" value="ECO:0007669"/>
    <property type="project" value="UniProtKB-KW"/>
</dbReference>
<dbReference type="SUPFAM" id="SSF51905">
    <property type="entry name" value="FAD/NAD(P)-binding domain"/>
    <property type="match status" value="1"/>
</dbReference>
<evidence type="ECO:0000259" key="8">
    <source>
        <dbReference type="Pfam" id="PF07992"/>
    </source>
</evidence>
<comment type="similarity">
    <text evidence="2">Belongs to the class-III pyridine nucleotide-disulfide oxidoreductase family.</text>
</comment>
<gene>
    <name evidence="9" type="ORF">SAMN02745124_01575</name>
</gene>
<dbReference type="AlphaFoldDB" id="A0A1M5V8L0"/>
<evidence type="ECO:0000259" key="7">
    <source>
        <dbReference type="Pfam" id="PF02852"/>
    </source>
</evidence>
<dbReference type="PRINTS" id="PR00368">
    <property type="entry name" value="FADPNR"/>
</dbReference>
<feature type="domain" description="Pyridine nucleotide-disulphide oxidoreductase dimerisation" evidence="7">
    <location>
        <begin position="260"/>
        <end position="364"/>
    </location>
</feature>
<evidence type="ECO:0000256" key="6">
    <source>
        <dbReference type="ARBA" id="ARBA00023284"/>
    </source>
</evidence>
<dbReference type="EMBL" id="FQXS01000007">
    <property type="protein sequence ID" value="SHH71540.1"/>
    <property type="molecule type" value="Genomic_DNA"/>
</dbReference>
<evidence type="ECO:0000313" key="10">
    <source>
        <dbReference type="Proteomes" id="UP000184139"/>
    </source>
</evidence>
<dbReference type="InterPro" id="IPR036188">
    <property type="entry name" value="FAD/NAD-bd_sf"/>
</dbReference>
<keyword evidence="4" id="KW-0274">FAD</keyword>
<evidence type="ECO:0000256" key="5">
    <source>
        <dbReference type="ARBA" id="ARBA00023002"/>
    </source>
</evidence>
<dbReference type="InterPro" id="IPR023753">
    <property type="entry name" value="FAD/NAD-binding_dom"/>
</dbReference>
<dbReference type="STRING" id="1121409.SAMN02745124_01575"/>
<protein>
    <submittedName>
        <fullName evidence="9">Pyridine nucleotide-disulphide oxidoreductase, dimerisation domain</fullName>
    </submittedName>
</protein>
<evidence type="ECO:0000256" key="1">
    <source>
        <dbReference type="ARBA" id="ARBA00001974"/>
    </source>
</evidence>
<sequence length="379" mass="39979">MDIEVHTRHEAIEIDTANKTVLVADLDHGTTRRHHFDHLLIATGSTPIRPHLPGSDAVNIHDVNSLAGGIALKQALQREKPRSAVIVGGGYIGIEMAEALIMRGLQVHLIQRGDQVMSSLDAEPANLVGSALERHGVNVHLGQTVVGFETINGRAVRVITDQATLAADIFLLGLGVRPNSALAGKAGIPLGAGGAIAINDRQQTKVPTIWAAGDCAESFHLVGRRPVFFALGTIANKQGRVAGINLAGGEARFPGVVGTAITKFMDTEIARTGLSEREIKELNIPFVTGLVEAHTLPRYYPGSAPMTVKVLAEQGPGRLLGAQIVGGAGAGKRIDPLAVALHAGFTLDDLLYLDLGYAPPFSGVWEPFVIAARLALKKS</sequence>
<dbReference type="Proteomes" id="UP000184139">
    <property type="component" value="Unassembled WGS sequence"/>
</dbReference>
<keyword evidence="6" id="KW-0676">Redox-active center</keyword>
<keyword evidence="3" id="KW-0285">Flavoprotein</keyword>
<keyword evidence="10" id="KW-1185">Reference proteome</keyword>
<keyword evidence="5" id="KW-0560">Oxidoreductase</keyword>
<dbReference type="PANTHER" id="PTHR43429:SF1">
    <property type="entry name" value="NAD(P)H SULFUR OXIDOREDUCTASE (COA-DEPENDENT)"/>
    <property type="match status" value="1"/>
</dbReference>
<proteinExistence type="inferred from homology"/>
<dbReference type="InterPro" id="IPR004099">
    <property type="entry name" value="Pyr_nucl-diS_OxRdtase_dimer"/>
</dbReference>
<dbReference type="InterPro" id="IPR050260">
    <property type="entry name" value="FAD-bd_OxRdtase"/>
</dbReference>
<accession>A0A1M5V8L0</accession>
<evidence type="ECO:0000256" key="2">
    <source>
        <dbReference type="ARBA" id="ARBA00009130"/>
    </source>
</evidence>
<dbReference type="Gene3D" id="3.50.50.60">
    <property type="entry name" value="FAD/NAD(P)-binding domain"/>
    <property type="match status" value="2"/>
</dbReference>
<evidence type="ECO:0000256" key="4">
    <source>
        <dbReference type="ARBA" id="ARBA00022827"/>
    </source>
</evidence>
<reference evidence="9 10" key="1">
    <citation type="submission" date="2016-11" db="EMBL/GenBank/DDBJ databases">
        <authorList>
            <person name="Jaros S."/>
            <person name="Januszkiewicz K."/>
            <person name="Wedrychowicz H."/>
        </authorList>
    </citation>
    <scope>NUCLEOTIDE SEQUENCE [LARGE SCALE GENOMIC DNA]</scope>
    <source>
        <strain evidence="9 10">DSM 9705</strain>
    </source>
</reference>
<dbReference type="Pfam" id="PF07992">
    <property type="entry name" value="Pyr_redox_2"/>
    <property type="match status" value="1"/>
</dbReference>
<evidence type="ECO:0000313" key="9">
    <source>
        <dbReference type="EMBL" id="SHH71540.1"/>
    </source>
</evidence>
<dbReference type="InterPro" id="IPR016156">
    <property type="entry name" value="FAD/NAD-linked_Rdtase_dimer_sf"/>
</dbReference>
<dbReference type="Pfam" id="PF02852">
    <property type="entry name" value="Pyr_redox_dim"/>
    <property type="match status" value="1"/>
</dbReference>
<organism evidence="9 10">
    <name type="scientific">Desulfofustis glycolicus DSM 9705</name>
    <dbReference type="NCBI Taxonomy" id="1121409"/>
    <lineage>
        <taxon>Bacteria</taxon>
        <taxon>Pseudomonadati</taxon>
        <taxon>Thermodesulfobacteriota</taxon>
        <taxon>Desulfobulbia</taxon>
        <taxon>Desulfobulbales</taxon>
        <taxon>Desulfocapsaceae</taxon>
        <taxon>Desulfofustis</taxon>
    </lineage>
</organism>
<name>A0A1M5V8L0_9BACT</name>
<evidence type="ECO:0000256" key="3">
    <source>
        <dbReference type="ARBA" id="ARBA00022630"/>
    </source>
</evidence>
<feature type="domain" description="FAD/NAD(P)-binding" evidence="8">
    <location>
        <begin position="2"/>
        <end position="220"/>
    </location>
</feature>